<dbReference type="Proteomes" id="UP000799118">
    <property type="component" value="Unassembled WGS sequence"/>
</dbReference>
<organism evidence="1 2">
    <name type="scientific">Gymnopus androsaceus JB14</name>
    <dbReference type="NCBI Taxonomy" id="1447944"/>
    <lineage>
        <taxon>Eukaryota</taxon>
        <taxon>Fungi</taxon>
        <taxon>Dikarya</taxon>
        <taxon>Basidiomycota</taxon>
        <taxon>Agaricomycotina</taxon>
        <taxon>Agaricomycetes</taxon>
        <taxon>Agaricomycetidae</taxon>
        <taxon>Agaricales</taxon>
        <taxon>Marasmiineae</taxon>
        <taxon>Omphalotaceae</taxon>
        <taxon>Gymnopus</taxon>
    </lineage>
</organism>
<evidence type="ECO:0000313" key="1">
    <source>
        <dbReference type="EMBL" id="KAE9407372.1"/>
    </source>
</evidence>
<dbReference type="EMBL" id="ML769396">
    <property type="protein sequence ID" value="KAE9407372.1"/>
    <property type="molecule type" value="Genomic_DNA"/>
</dbReference>
<name>A0A6A4I5W6_9AGAR</name>
<protein>
    <submittedName>
        <fullName evidence="1">Uncharacterized protein</fullName>
    </submittedName>
</protein>
<gene>
    <name evidence="1" type="ORF">BT96DRAFT_986671</name>
</gene>
<evidence type="ECO:0000313" key="2">
    <source>
        <dbReference type="Proteomes" id="UP000799118"/>
    </source>
</evidence>
<sequence>MSIYPLRLSSPDSRCDTALVCRLQGQEILLSVFQLSFALLLLVQPSFRADYYHPRPPGIRADACKSQLEPRAGALPRRRRASSISTKLHLPVKKIRLCPNFPDEITGCTSSS</sequence>
<reference evidence="1" key="1">
    <citation type="journal article" date="2019" name="Environ. Microbiol.">
        <title>Fungal ecological strategies reflected in gene transcription - a case study of two litter decomposers.</title>
        <authorList>
            <person name="Barbi F."/>
            <person name="Kohler A."/>
            <person name="Barry K."/>
            <person name="Baskaran P."/>
            <person name="Daum C."/>
            <person name="Fauchery L."/>
            <person name="Ihrmark K."/>
            <person name="Kuo A."/>
            <person name="LaButti K."/>
            <person name="Lipzen A."/>
            <person name="Morin E."/>
            <person name="Grigoriev I.V."/>
            <person name="Henrissat B."/>
            <person name="Lindahl B."/>
            <person name="Martin F."/>
        </authorList>
    </citation>
    <scope>NUCLEOTIDE SEQUENCE</scope>
    <source>
        <strain evidence="1">JB14</strain>
    </source>
</reference>
<dbReference type="AlphaFoldDB" id="A0A6A4I5W6"/>
<proteinExistence type="predicted"/>
<keyword evidence="2" id="KW-1185">Reference proteome</keyword>
<accession>A0A6A4I5W6</accession>